<organism evidence="1 2">
    <name type="scientific">Croceibacterium xixiisoli</name>
    <dbReference type="NCBI Taxonomy" id="1476466"/>
    <lineage>
        <taxon>Bacteria</taxon>
        <taxon>Pseudomonadati</taxon>
        <taxon>Pseudomonadota</taxon>
        <taxon>Alphaproteobacteria</taxon>
        <taxon>Sphingomonadales</taxon>
        <taxon>Erythrobacteraceae</taxon>
        <taxon>Croceibacterium</taxon>
    </lineage>
</organism>
<reference evidence="1 2" key="1">
    <citation type="submission" date="2019-12" db="EMBL/GenBank/DDBJ databases">
        <title>Genomic-based taxomic classification of the family Erythrobacteraceae.</title>
        <authorList>
            <person name="Xu L."/>
        </authorList>
    </citation>
    <scope>NUCLEOTIDE SEQUENCE [LARGE SCALE GENOMIC DNA]</scope>
    <source>
        <strain evidence="1 2">S36</strain>
    </source>
</reference>
<name>A0A6I4TX56_9SPHN</name>
<dbReference type="EMBL" id="WTYJ01000004">
    <property type="protein sequence ID" value="MXP00746.1"/>
    <property type="molecule type" value="Genomic_DNA"/>
</dbReference>
<dbReference type="RefSeq" id="WP_161392463.1">
    <property type="nucleotide sequence ID" value="NZ_JBHSCP010000003.1"/>
</dbReference>
<sequence length="418" mass="40633">MDPASTPDIIAARTDRAAQAQGHGVDMGLYAATPGAFPAIAATNFGLALIPAAVSAQEQGAGAFDFQLSEASPLTGAAISGDAPGAAAPITMDTQLGGGMALPTLDMAMPLAPAVGSAGAAPVASAEQMLLGMDAQGLLALSPTAQAAPAAQNAVAPAPAAASGTDALAAALIPPAIPPALAPVQQTVEVLGTQTEATLAAALDTVEGLATSVEGLVADQLVTLDNRLDAVTGQIDALLDTVPVLDIPATLESVTSLDTLRTLDTVETLGASAVQLPAAVVAPIAESVAPVVTQVVAPVIAPVIAPVAPVLDNTLDTVTDTVAAVTAPLVDPVADTLEGLAGADPAGGVATLTSMVSAADVFAVSDDAPTEIGLADGIGSLGMLDMLAPPAIDAVLLGGDDPLHDALSPLDDLHLGLG</sequence>
<proteinExistence type="predicted"/>
<dbReference type="AlphaFoldDB" id="A0A6I4TX56"/>
<evidence type="ECO:0000313" key="2">
    <source>
        <dbReference type="Proteomes" id="UP000469430"/>
    </source>
</evidence>
<accession>A0A6I4TX56</accession>
<dbReference type="OrthoDB" id="9886573at2"/>
<evidence type="ECO:0000313" key="1">
    <source>
        <dbReference type="EMBL" id="MXP00746.1"/>
    </source>
</evidence>
<protein>
    <submittedName>
        <fullName evidence="1">Uncharacterized protein</fullName>
    </submittedName>
</protein>
<comment type="caution">
    <text evidence="1">The sequence shown here is derived from an EMBL/GenBank/DDBJ whole genome shotgun (WGS) entry which is preliminary data.</text>
</comment>
<gene>
    <name evidence="1" type="ORF">GRI97_17280</name>
</gene>
<dbReference type="Proteomes" id="UP000469430">
    <property type="component" value="Unassembled WGS sequence"/>
</dbReference>
<keyword evidence="2" id="KW-1185">Reference proteome</keyword>